<comment type="caution">
    <text evidence="8">The sequence shown here is derived from an EMBL/GenBank/DDBJ whole genome shotgun (WGS) entry which is preliminary data.</text>
</comment>
<dbReference type="EC" id="2.1.1.80" evidence="2"/>
<dbReference type="SUPFAM" id="SSF53335">
    <property type="entry name" value="S-adenosyl-L-methionine-dependent methyltransferases"/>
    <property type="match status" value="1"/>
</dbReference>
<dbReference type="AlphaFoldDB" id="A0A7W6ICU8"/>
<dbReference type="InterPro" id="IPR022641">
    <property type="entry name" value="CheR_N"/>
</dbReference>
<dbReference type="GO" id="GO:0032259">
    <property type="term" value="P:methylation"/>
    <property type="evidence" value="ECO:0007669"/>
    <property type="project" value="UniProtKB-KW"/>
</dbReference>
<reference evidence="8 9" key="1">
    <citation type="submission" date="2020-08" db="EMBL/GenBank/DDBJ databases">
        <title>Genomic Encyclopedia of Type Strains, Phase IV (KMG-IV): sequencing the most valuable type-strain genomes for metagenomic binning, comparative biology and taxonomic classification.</title>
        <authorList>
            <person name="Goeker M."/>
        </authorList>
    </citation>
    <scope>NUCLEOTIDE SEQUENCE [LARGE SCALE GENOMIC DNA]</scope>
    <source>
        <strain evidence="8 9">DSM 15743</strain>
    </source>
</reference>
<evidence type="ECO:0000256" key="2">
    <source>
        <dbReference type="ARBA" id="ARBA00012534"/>
    </source>
</evidence>
<protein>
    <recommendedName>
        <fullName evidence="2">protein-glutamate O-methyltransferase</fullName>
        <ecNumber evidence="2">2.1.1.80</ecNumber>
    </recommendedName>
</protein>
<dbReference type="EMBL" id="JACIDC010000001">
    <property type="protein sequence ID" value="MBB4038534.1"/>
    <property type="molecule type" value="Genomic_DNA"/>
</dbReference>
<dbReference type="InterPro" id="IPR036804">
    <property type="entry name" value="CheR_N_sf"/>
</dbReference>
<dbReference type="SUPFAM" id="SSF47757">
    <property type="entry name" value="Chemotaxis receptor methyltransferase CheR, N-terminal domain"/>
    <property type="match status" value="1"/>
</dbReference>
<sequence>MAVRLRAARPLPLPLLDAGFVQLKDRIIARTGHFYYQDKDDLLWERVRKRLRATGLSDSSEYLNLLDDSISGPLEWGRLEAEITIGETFFFRYAEQFAALRETILPEILARKNDTRRLRIWSAGCSTGAEPYSLAILVKEILGEEIGTWRISIVGTDINDSFLHAAREARFGKWALRSMPEAERNRYFAEAGKEQWQVRPEFRALVRFERHNLLSLLDGSSPLELTDFDLILCRNVLIYFHPETVTRIVAALHDRLAEDGWMLLGHAEPNPSFSAMMRTLNLPGTVAYRQGSKQGSETVRVPAPYPASPALPDWQPILPEPKRREPDRKLAKPRIAARSLEPLPSEAPEEPRTVLDEIRTRADAGDFAAADALCRGALAHLSLNAPLHFYHGLVLQGLGRPGEAEKSFLKSIYLDKNFAMAHYHLGLLLLSEGRSGPGIRCLTNAARVAAAFSDERILDESDGLIAKDLRHLVRLHLDAVAKPKRTKPGSTS</sequence>
<dbReference type="PROSITE" id="PS50123">
    <property type="entry name" value="CHER"/>
    <property type="match status" value="1"/>
</dbReference>
<dbReference type="PRINTS" id="PR00996">
    <property type="entry name" value="CHERMTFRASE"/>
</dbReference>
<evidence type="ECO:0000313" key="8">
    <source>
        <dbReference type="EMBL" id="MBB4038534.1"/>
    </source>
</evidence>
<accession>A0A7W6ICU8</accession>
<dbReference type="Proteomes" id="UP000519439">
    <property type="component" value="Unassembled WGS sequence"/>
</dbReference>
<keyword evidence="5" id="KW-0949">S-adenosyl-L-methionine</keyword>
<evidence type="ECO:0000313" key="9">
    <source>
        <dbReference type="Proteomes" id="UP000519439"/>
    </source>
</evidence>
<comment type="catalytic activity">
    <reaction evidence="1">
        <text>L-glutamyl-[protein] + S-adenosyl-L-methionine = [protein]-L-glutamate 5-O-methyl ester + S-adenosyl-L-homocysteine</text>
        <dbReference type="Rhea" id="RHEA:24452"/>
        <dbReference type="Rhea" id="RHEA-COMP:10208"/>
        <dbReference type="Rhea" id="RHEA-COMP:10311"/>
        <dbReference type="ChEBI" id="CHEBI:29973"/>
        <dbReference type="ChEBI" id="CHEBI:57856"/>
        <dbReference type="ChEBI" id="CHEBI:59789"/>
        <dbReference type="ChEBI" id="CHEBI:82795"/>
        <dbReference type="EC" id="2.1.1.80"/>
    </reaction>
</comment>
<dbReference type="Pfam" id="PF03705">
    <property type="entry name" value="CheR_N"/>
    <property type="match status" value="1"/>
</dbReference>
<keyword evidence="9" id="KW-1185">Reference proteome</keyword>
<gene>
    <name evidence="8" type="ORF">GGR34_000163</name>
</gene>
<evidence type="ECO:0000256" key="4">
    <source>
        <dbReference type="ARBA" id="ARBA00022679"/>
    </source>
</evidence>
<dbReference type="Gene3D" id="1.25.40.10">
    <property type="entry name" value="Tetratricopeptide repeat domain"/>
    <property type="match status" value="1"/>
</dbReference>
<proteinExistence type="predicted"/>
<dbReference type="PANTHER" id="PTHR24422:SF19">
    <property type="entry name" value="CHEMOTAXIS PROTEIN METHYLTRANSFERASE"/>
    <property type="match status" value="1"/>
</dbReference>
<dbReference type="PANTHER" id="PTHR24422">
    <property type="entry name" value="CHEMOTAXIS PROTEIN METHYLTRANSFERASE"/>
    <property type="match status" value="1"/>
</dbReference>
<evidence type="ECO:0000256" key="3">
    <source>
        <dbReference type="ARBA" id="ARBA00022603"/>
    </source>
</evidence>
<feature type="region of interest" description="Disordered" evidence="6">
    <location>
        <begin position="292"/>
        <end position="352"/>
    </location>
</feature>
<organism evidence="8 9">
    <name type="scientific">Microvirga flocculans</name>
    <dbReference type="NCBI Taxonomy" id="217168"/>
    <lineage>
        <taxon>Bacteria</taxon>
        <taxon>Pseudomonadati</taxon>
        <taxon>Pseudomonadota</taxon>
        <taxon>Alphaproteobacteria</taxon>
        <taxon>Hyphomicrobiales</taxon>
        <taxon>Methylobacteriaceae</taxon>
        <taxon>Microvirga</taxon>
    </lineage>
</organism>
<feature type="domain" description="CheR-type methyltransferase" evidence="7">
    <location>
        <begin position="8"/>
        <end position="293"/>
    </location>
</feature>
<dbReference type="InterPro" id="IPR011990">
    <property type="entry name" value="TPR-like_helical_dom_sf"/>
</dbReference>
<dbReference type="Gene3D" id="3.40.50.150">
    <property type="entry name" value="Vaccinia Virus protein VP39"/>
    <property type="match status" value="1"/>
</dbReference>
<keyword evidence="4 8" id="KW-0808">Transferase</keyword>
<dbReference type="GO" id="GO:0008983">
    <property type="term" value="F:protein-glutamate O-methyltransferase activity"/>
    <property type="evidence" value="ECO:0007669"/>
    <property type="project" value="UniProtKB-EC"/>
</dbReference>
<name>A0A7W6ICU8_9HYPH</name>
<evidence type="ECO:0000256" key="5">
    <source>
        <dbReference type="ARBA" id="ARBA00022691"/>
    </source>
</evidence>
<dbReference type="InterPro" id="IPR022642">
    <property type="entry name" value="CheR_C"/>
</dbReference>
<evidence type="ECO:0000256" key="6">
    <source>
        <dbReference type="SAM" id="MobiDB-lite"/>
    </source>
</evidence>
<dbReference type="RefSeq" id="WP_027314665.1">
    <property type="nucleotide sequence ID" value="NZ_JACIDC010000001.1"/>
</dbReference>
<evidence type="ECO:0000259" key="7">
    <source>
        <dbReference type="PROSITE" id="PS50123"/>
    </source>
</evidence>
<dbReference type="SUPFAM" id="SSF48452">
    <property type="entry name" value="TPR-like"/>
    <property type="match status" value="1"/>
</dbReference>
<dbReference type="Gene3D" id="1.10.155.10">
    <property type="entry name" value="Chemotaxis receptor methyltransferase CheR, N-terminal domain"/>
    <property type="match status" value="1"/>
</dbReference>
<dbReference type="SMART" id="SM00138">
    <property type="entry name" value="MeTrc"/>
    <property type="match status" value="1"/>
</dbReference>
<keyword evidence="3 8" id="KW-0489">Methyltransferase</keyword>
<dbReference type="Pfam" id="PF01739">
    <property type="entry name" value="CheR"/>
    <property type="match status" value="1"/>
</dbReference>
<dbReference type="InterPro" id="IPR000780">
    <property type="entry name" value="CheR_MeTrfase"/>
</dbReference>
<dbReference type="InterPro" id="IPR029063">
    <property type="entry name" value="SAM-dependent_MTases_sf"/>
</dbReference>
<dbReference type="InterPro" id="IPR050903">
    <property type="entry name" value="Bact_Chemotaxis_MeTrfase"/>
</dbReference>
<feature type="compositionally biased region" description="Basic and acidic residues" evidence="6">
    <location>
        <begin position="320"/>
        <end position="330"/>
    </location>
</feature>
<evidence type="ECO:0000256" key="1">
    <source>
        <dbReference type="ARBA" id="ARBA00001541"/>
    </source>
</evidence>